<feature type="transmembrane region" description="Helical" evidence="1">
    <location>
        <begin position="21"/>
        <end position="40"/>
    </location>
</feature>
<keyword evidence="1" id="KW-1133">Transmembrane helix</keyword>
<protein>
    <submittedName>
        <fullName evidence="2">Uncharacterized protein</fullName>
    </submittedName>
</protein>
<name>A0A0E2DIG6_LEPIR</name>
<evidence type="ECO:0000313" key="2">
    <source>
        <dbReference type="EMBL" id="EKR55432.1"/>
    </source>
</evidence>
<keyword evidence="1" id="KW-0472">Membrane</keyword>
<evidence type="ECO:0000256" key="1">
    <source>
        <dbReference type="SAM" id="Phobius"/>
    </source>
</evidence>
<dbReference type="EMBL" id="AHNR02000029">
    <property type="protein sequence ID" value="EKR55432.1"/>
    <property type="molecule type" value="Genomic_DNA"/>
</dbReference>
<keyword evidence="1" id="KW-0812">Transmembrane</keyword>
<dbReference type="AlphaFoldDB" id="A0A0E2DIG6"/>
<accession>A0A0E2DIG6</accession>
<comment type="caution">
    <text evidence="2">The sequence shown here is derived from an EMBL/GenBank/DDBJ whole genome shotgun (WGS) entry which is preliminary data.</text>
</comment>
<reference evidence="2 3" key="1">
    <citation type="submission" date="2012-10" db="EMBL/GenBank/DDBJ databases">
        <authorList>
            <person name="Harkins D.M."/>
            <person name="Durkin A.S."/>
            <person name="Brinkac L.M."/>
            <person name="Haft D.H."/>
            <person name="Selengut J.D."/>
            <person name="Sanka R."/>
            <person name="DePew J."/>
            <person name="Purushe J."/>
            <person name="Chanthongthip A."/>
            <person name="Lattana O."/>
            <person name="Phetsouvanh R."/>
            <person name="Newton P.N."/>
            <person name="Vinetz J.M."/>
            <person name="Sutton G.G."/>
            <person name="Nierman W.C."/>
            <person name="Fouts D.E."/>
        </authorList>
    </citation>
    <scope>NUCLEOTIDE SEQUENCE [LARGE SCALE GENOMIC DNA]</scope>
    <source>
        <strain evidence="2 3">UI 12758</strain>
    </source>
</reference>
<proteinExistence type="predicted"/>
<sequence length="50" mass="6243">MILHLKQRFVSKFMMMIVYKLSIIYSIFIEIWLFHFGNFFPNFKSAYSWK</sequence>
<gene>
    <name evidence="2" type="ORF">LEP1GSC105_1025</name>
</gene>
<organism evidence="2 3">
    <name type="scientific">Leptospira interrogans str. UI 12758</name>
    <dbReference type="NCBI Taxonomy" id="1049938"/>
    <lineage>
        <taxon>Bacteria</taxon>
        <taxon>Pseudomonadati</taxon>
        <taxon>Spirochaetota</taxon>
        <taxon>Spirochaetia</taxon>
        <taxon>Leptospirales</taxon>
        <taxon>Leptospiraceae</taxon>
        <taxon>Leptospira</taxon>
    </lineage>
</organism>
<dbReference type="Proteomes" id="UP000001340">
    <property type="component" value="Unassembled WGS sequence"/>
</dbReference>
<evidence type="ECO:0000313" key="3">
    <source>
        <dbReference type="Proteomes" id="UP000001340"/>
    </source>
</evidence>